<dbReference type="HOGENOM" id="CLU_799087_0_0_3"/>
<evidence type="ECO:0000313" key="3">
    <source>
        <dbReference type="Proteomes" id="UP000001422"/>
    </source>
</evidence>
<accession>Q7U7K9</accession>
<keyword evidence="3" id="KW-1185">Reference proteome</keyword>
<dbReference type="Proteomes" id="UP000001422">
    <property type="component" value="Chromosome"/>
</dbReference>
<sequence>MAHGSHGGGDEELEAGEFDFTPLITIEGHGGFETNLDDNPKHYAIDGLFGGVFQWGLGNGGSLTVEAAVGPSVVWGEAEHFYGKVHVDDDHGHEDEDHHDHADAHAGHEDDHDHHDEHAEDDHHDHEEHADHDHHDDHDDHHDEHAEDDHHEHAEHAHDEHGHGDPELKRTDVRGFFSVRYEPNDRLSLTVDWMPYYVTRDQGDDIQGLKNELGAEVVWALGDGDVDFALGDGLENILDGVFLSVMHRQGWESDGTWMGNYTDPRLGVGFNIDQINVTIDAGPRFYTPGSYSGLSQRTDFAGEVEVSIPVGDAVLFAHWKPTYSPDDAPGWGEGWQHHLGTGVTFSF</sequence>
<evidence type="ECO:0000313" key="2">
    <source>
        <dbReference type="EMBL" id="CAE07487.1"/>
    </source>
</evidence>
<feature type="region of interest" description="Disordered" evidence="1">
    <location>
        <begin position="87"/>
        <end position="169"/>
    </location>
</feature>
<proteinExistence type="predicted"/>
<dbReference type="eggNOG" id="COG4531">
    <property type="taxonomic scope" value="Bacteria"/>
</dbReference>
<evidence type="ECO:0000256" key="1">
    <source>
        <dbReference type="SAM" id="MobiDB-lite"/>
    </source>
</evidence>
<dbReference type="AlphaFoldDB" id="Q7U7K9"/>
<name>Q7U7K9_PARMW</name>
<dbReference type="KEGG" id="syw:SYNW0972"/>
<reference evidence="2 3" key="1">
    <citation type="journal article" date="2003" name="Nature">
        <title>The genome of a motile marine Synechococcus.</title>
        <authorList>
            <person name="Palenik B."/>
            <person name="Brahamsha B."/>
            <person name="Larimer F."/>
            <person name="Land M."/>
            <person name="Hauser L."/>
            <person name="Chain P."/>
            <person name="Lamerdin J."/>
            <person name="Regala W."/>
            <person name="Allen E.A."/>
            <person name="McCarren J."/>
            <person name="Paulsen I."/>
            <person name="Dufresne A."/>
            <person name="Partensky F."/>
            <person name="Webb E."/>
            <person name="Waterbury J."/>
        </authorList>
    </citation>
    <scope>NUCLEOTIDE SEQUENCE [LARGE SCALE GENOMIC DNA]</scope>
    <source>
        <strain evidence="2 3">WH8102</strain>
    </source>
</reference>
<gene>
    <name evidence="2" type="ordered locus">SYNW0972</name>
</gene>
<dbReference type="EMBL" id="BX569691">
    <property type="protein sequence ID" value="CAE07487.1"/>
    <property type="molecule type" value="Genomic_DNA"/>
</dbReference>
<protein>
    <submittedName>
        <fullName evidence="2">Uncharacterized protein</fullName>
    </submittedName>
</protein>
<dbReference type="RefSeq" id="WP_011127837.1">
    <property type="nucleotide sequence ID" value="NC_005070.1"/>
</dbReference>
<organism evidence="2 3">
    <name type="scientific">Parasynechococcus marenigrum (strain WH8102)</name>
    <dbReference type="NCBI Taxonomy" id="84588"/>
    <lineage>
        <taxon>Bacteria</taxon>
        <taxon>Bacillati</taxon>
        <taxon>Cyanobacteriota</taxon>
        <taxon>Cyanophyceae</taxon>
        <taxon>Synechococcales</taxon>
        <taxon>Prochlorococcaceae</taxon>
        <taxon>Parasynechococcus</taxon>
        <taxon>Parasynechococcus marenigrum</taxon>
    </lineage>
</organism>